<dbReference type="EMBL" id="OBDZ01000011">
    <property type="protein sequence ID" value="SNY27639.1"/>
    <property type="molecule type" value="Genomic_DNA"/>
</dbReference>
<name>A0A285GVQ4_9FIRM</name>
<evidence type="ECO:0000313" key="1">
    <source>
        <dbReference type="EMBL" id="SNY27639.1"/>
    </source>
</evidence>
<sequence length="47" mass="5478">MSLKDKFVDELAELSADELDKLENMEIAINEDNQGKRIKLMVLKDQR</sequence>
<reference evidence="2" key="1">
    <citation type="submission" date="2017-09" db="EMBL/GenBank/DDBJ databases">
        <authorList>
            <person name="Varghese N."/>
            <person name="Submissions S."/>
        </authorList>
    </citation>
    <scope>NUCLEOTIDE SEQUENCE [LARGE SCALE GENOMIC DNA]</scope>
    <source>
        <strain evidence="2">MSL47</strain>
    </source>
</reference>
<dbReference type="AlphaFoldDB" id="A0A285GVQ4"/>
<accession>A0A285GVQ4</accession>
<organism evidence="1 2">
    <name type="scientific">Orenia metallireducens</name>
    <dbReference type="NCBI Taxonomy" id="1413210"/>
    <lineage>
        <taxon>Bacteria</taxon>
        <taxon>Bacillati</taxon>
        <taxon>Bacillota</taxon>
        <taxon>Clostridia</taxon>
        <taxon>Halanaerobiales</taxon>
        <taxon>Halobacteroidaceae</taxon>
        <taxon>Orenia</taxon>
    </lineage>
</organism>
<protein>
    <submittedName>
        <fullName evidence="1">Uncharacterized protein</fullName>
    </submittedName>
</protein>
<keyword evidence="2" id="KW-1185">Reference proteome</keyword>
<dbReference type="Proteomes" id="UP000219573">
    <property type="component" value="Unassembled WGS sequence"/>
</dbReference>
<gene>
    <name evidence="1" type="ORF">SAMN06265827_11159</name>
</gene>
<evidence type="ECO:0000313" key="2">
    <source>
        <dbReference type="Proteomes" id="UP000219573"/>
    </source>
</evidence>
<dbReference type="RefSeq" id="WP_172431881.1">
    <property type="nucleotide sequence ID" value="NZ_OBDZ01000011.1"/>
</dbReference>
<proteinExistence type="predicted"/>